<evidence type="ECO:0000313" key="2">
    <source>
        <dbReference type="Proteomes" id="UP000244677"/>
    </source>
</evidence>
<proteinExistence type="predicted"/>
<name>A0A2S1LQ01_9FLAO</name>
<dbReference type="EMBL" id="CP020919">
    <property type="protein sequence ID" value="AWG25751.1"/>
    <property type="molecule type" value="Genomic_DNA"/>
</dbReference>
<dbReference type="Proteomes" id="UP000244677">
    <property type="component" value="Chromosome"/>
</dbReference>
<protein>
    <submittedName>
        <fullName evidence="1">Uncharacterized protein</fullName>
    </submittedName>
</protein>
<keyword evidence="2" id="KW-1185">Reference proteome</keyword>
<gene>
    <name evidence="1" type="ORF">FK004_11235</name>
</gene>
<dbReference type="Gene3D" id="2.20.110.10">
    <property type="entry name" value="Histone H3 K4-specific methyltransferase SET7/9 N-terminal domain"/>
    <property type="match status" value="1"/>
</dbReference>
<evidence type="ECO:0000313" key="1">
    <source>
        <dbReference type="EMBL" id="AWG25751.1"/>
    </source>
</evidence>
<dbReference type="AlphaFoldDB" id="A0A2S1LQ01"/>
<accession>A0A2S1LQ01</accession>
<dbReference type="SUPFAM" id="SSF82185">
    <property type="entry name" value="Histone H3 K4-specific methyltransferase SET7/9 N-terminal domain"/>
    <property type="match status" value="1"/>
</dbReference>
<dbReference type="KEGG" id="fki:FK004_11235"/>
<reference evidence="1 2" key="1">
    <citation type="submission" date="2017-04" db="EMBL/GenBank/DDBJ databases">
        <title>Complete genome sequence of Flavobacterium kingsejong AJ004.</title>
        <authorList>
            <person name="Lee P.C."/>
        </authorList>
    </citation>
    <scope>NUCLEOTIDE SEQUENCE [LARGE SCALE GENOMIC DNA]</scope>
    <source>
        <strain evidence="1 2">AJ004</strain>
    </source>
</reference>
<sequence length="305" mass="34944">MANFLLHQHQTDPDRKKKYSITLIMKHTLLLIALLVPRSLLFAQGEASKINSDKDNGSEVLQAFKNKTFNASDFIAKAAQLGKPEYKKGILHHKTYYDQDGILQLYLPYKNNRLEGEITFYTKSGAPFSKVLYKKGIPIVGTATEFITAVNFIQTSYEAGKIYEISTFQNYKIQERQIFNLEESYTVTRFYDNEQPKFEYQIAKNYLDGKVVYYSKKGLKLYEAEFYDGTLVSGEIWLSNSGSKKTDYVRIIKDATNQLIAVPTVSTTSAAEFMMPHKIAPEELYDNTLLSLESYNTPTIKLEQE</sequence>
<organism evidence="1 2">
    <name type="scientific">Flavobacterium kingsejongi</name>
    <dbReference type="NCBI Taxonomy" id="1678728"/>
    <lineage>
        <taxon>Bacteria</taxon>
        <taxon>Pseudomonadati</taxon>
        <taxon>Bacteroidota</taxon>
        <taxon>Flavobacteriia</taxon>
        <taxon>Flavobacteriales</taxon>
        <taxon>Flavobacteriaceae</taxon>
        <taxon>Flavobacterium</taxon>
    </lineage>
</organism>